<protein>
    <recommendedName>
        <fullName evidence="2">Segregation and condensation protein A</fullName>
    </recommendedName>
</protein>
<dbReference type="EMBL" id="JASXSX010000001">
    <property type="protein sequence ID" value="MDT3767650.1"/>
    <property type="molecule type" value="Genomic_DNA"/>
</dbReference>
<reference evidence="4 5" key="1">
    <citation type="submission" date="2023-06" db="EMBL/GenBank/DDBJ databases">
        <title>Draft genome sequence of Gleimia hominis type strain CCUG 57540T.</title>
        <authorList>
            <person name="Salva-Serra F."/>
            <person name="Cardew S."/>
            <person name="Jensie Markopoulos S."/>
            <person name="Ohlen M."/>
            <person name="Inganas E."/>
            <person name="Svensson-Stadler L."/>
            <person name="Moore E.R.B."/>
        </authorList>
    </citation>
    <scope>NUCLEOTIDE SEQUENCE [LARGE SCALE GENOMIC DNA]</scope>
    <source>
        <strain evidence="4 5">CCUG 57540</strain>
    </source>
</reference>
<proteinExistence type="predicted"/>
<dbReference type="RefSeq" id="WP_313273399.1">
    <property type="nucleotide sequence ID" value="NZ_JASXSX010000001.1"/>
</dbReference>
<dbReference type="PANTHER" id="PTHR33969">
    <property type="entry name" value="SEGREGATION AND CONDENSATION PROTEIN A"/>
    <property type="match status" value="1"/>
</dbReference>
<evidence type="ECO:0000313" key="5">
    <source>
        <dbReference type="Proteomes" id="UP001247542"/>
    </source>
</evidence>
<keyword evidence="5" id="KW-1185">Reference proteome</keyword>
<sequence>MTQPKQPANHTQPKLPADPLQPKQPADQTQPKQPAFAVDLEVFSGPFDLLLGLISKRELDITQVALAQVTDEFLAYMRAFPNLSATSDFLVVAATLLDMKARSLLPDEQTGEEEEDLEFLAARDLLFARLLEYRAYKEVAQIQGALLERGARYHARSIPLEPKFAQLLPQLRWEVNGQELAVIAAEVLTRQPERVTLTHLHDPLVPVGPQAQIIVEKLAAQPQQTFTQLCADAPDLNTVVSRFLALLNLYRERVVWFNQDAPLEPLYVHLDADRADKETTWLRGMDEFG</sequence>
<comment type="caution">
    <text evidence="4">The sequence shown here is derived from an EMBL/GenBank/DDBJ whole genome shotgun (WGS) entry which is preliminary data.</text>
</comment>
<dbReference type="Gene3D" id="6.10.250.2410">
    <property type="match status" value="1"/>
</dbReference>
<keyword evidence="1" id="KW-0159">Chromosome partition</keyword>
<feature type="compositionally biased region" description="Polar residues" evidence="3">
    <location>
        <begin position="1"/>
        <end position="12"/>
    </location>
</feature>
<organism evidence="4 5">
    <name type="scientific">Gleimia hominis</name>
    <dbReference type="NCBI Taxonomy" id="595468"/>
    <lineage>
        <taxon>Bacteria</taxon>
        <taxon>Bacillati</taxon>
        <taxon>Actinomycetota</taxon>
        <taxon>Actinomycetes</taxon>
        <taxon>Actinomycetales</taxon>
        <taxon>Actinomycetaceae</taxon>
        <taxon>Gleimia</taxon>
    </lineage>
</organism>
<name>A0ABU3IB95_9ACTO</name>
<evidence type="ECO:0000256" key="1">
    <source>
        <dbReference type="ARBA" id="ARBA00022829"/>
    </source>
</evidence>
<evidence type="ECO:0000256" key="3">
    <source>
        <dbReference type="SAM" id="MobiDB-lite"/>
    </source>
</evidence>
<dbReference type="PANTHER" id="PTHR33969:SF2">
    <property type="entry name" value="SEGREGATION AND CONDENSATION PROTEIN A"/>
    <property type="match status" value="1"/>
</dbReference>
<evidence type="ECO:0000313" key="4">
    <source>
        <dbReference type="EMBL" id="MDT3767650.1"/>
    </source>
</evidence>
<dbReference type="Pfam" id="PF02616">
    <property type="entry name" value="SMC_ScpA"/>
    <property type="match status" value="1"/>
</dbReference>
<gene>
    <name evidence="4" type="ORF">QS713_06185</name>
</gene>
<evidence type="ECO:0000256" key="2">
    <source>
        <dbReference type="ARBA" id="ARBA00044777"/>
    </source>
</evidence>
<feature type="region of interest" description="Disordered" evidence="3">
    <location>
        <begin position="1"/>
        <end position="32"/>
    </location>
</feature>
<accession>A0ABU3IB95</accession>
<dbReference type="InterPro" id="IPR003768">
    <property type="entry name" value="ScpA"/>
</dbReference>
<dbReference type="Proteomes" id="UP001247542">
    <property type="component" value="Unassembled WGS sequence"/>
</dbReference>